<evidence type="ECO:0000256" key="2">
    <source>
        <dbReference type="ARBA" id="ARBA00023015"/>
    </source>
</evidence>
<sequence>MVYIVNRFKGGINLKNNVELNIDLIIEEYSPYIFKIIHNLAGNILSYQDIEEVMADTFYLFWKNQAKIKTNIKSYLASIAKNCTYNKLKQINQYLEYDDQLLNKQGYKEDEFDYMLIIEEKMKQLTDQEKEIFHLYYIEGYKIKEIAKMKNQKTNYMKVKLHRIRKKLRRE</sequence>
<dbReference type="InterPro" id="IPR013249">
    <property type="entry name" value="RNA_pol_sigma70_r4_t2"/>
</dbReference>
<dbReference type="GO" id="GO:0006352">
    <property type="term" value="P:DNA-templated transcription initiation"/>
    <property type="evidence" value="ECO:0007669"/>
    <property type="project" value="InterPro"/>
</dbReference>
<evidence type="ECO:0000256" key="1">
    <source>
        <dbReference type="ARBA" id="ARBA00010641"/>
    </source>
</evidence>
<evidence type="ECO:0000313" key="8">
    <source>
        <dbReference type="Proteomes" id="UP000196258"/>
    </source>
</evidence>
<name>A0A1Y4EFI6_9FIRM</name>
<evidence type="ECO:0000259" key="6">
    <source>
        <dbReference type="Pfam" id="PF08281"/>
    </source>
</evidence>
<dbReference type="SUPFAM" id="SSF88946">
    <property type="entry name" value="Sigma2 domain of RNA polymerase sigma factors"/>
    <property type="match status" value="1"/>
</dbReference>
<evidence type="ECO:0000313" key="7">
    <source>
        <dbReference type="EMBL" id="OUQ05294.1"/>
    </source>
</evidence>
<dbReference type="CDD" id="cd06171">
    <property type="entry name" value="Sigma70_r4"/>
    <property type="match status" value="1"/>
</dbReference>
<comment type="similarity">
    <text evidence="1">Belongs to the sigma-70 factor family. ECF subfamily.</text>
</comment>
<dbReference type="InterPro" id="IPR036388">
    <property type="entry name" value="WH-like_DNA-bd_sf"/>
</dbReference>
<organism evidence="7 8">
    <name type="scientific">Thomasclavelia spiroformis</name>
    <dbReference type="NCBI Taxonomy" id="29348"/>
    <lineage>
        <taxon>Bacteria</taxon>
        <taxon>Bacillati</taxon>
        <taxon>Bacillota</taxon>
        <taxon>Erysipelotrichia</taxon>
        <taxon>Erysipelotrichales</taxon>
        <taxon>Coprobacillaceae</taxon>
        <taxon>Thomasclavelia</taxon>
    </lineage>
</organism>
<keyword evidence="2" id="KW-0805">Transcription regulation</keyword>
<accession>A0A1Y4EFI6</accession>
<dbReference type="Gene3D" id="1.10.10.10">
    <property type="entry name" value="Winged helix-like DNA-binding domain superfamily/Winged helix DNA-binding domain"/>
    <property type="match status" value="1"/>
</dbReference>
<dbReference type="InterPro" id="IPR039425">
    <property type="entry name" value="RNA_pol_sigma-70-like"/>
</dbReference>
<evidence type="ECO:0000256" key="3">
    <source>
        <dbReference type="ARBA" id="ARBA00023082"/>
    </source>
</evidence>
<feature type="domain" description="RNA polymerase sigma factor 70 region 4 type 2" evidence="6">
    <location>
        <begin position="117"/>
        <end position="168"/>
    </location>
</feature>
<dbReference type="GO" id="GO:0003677">
    <property type="term" value="F:DNA binding"/>
    <property type="evidence" value="ECO:0007669"/>
    <property type="project" value="UniProtKB-KW"/>
</dbReference>
<dbReference type="InterPro" id="IPR014284">
    <property type="entry name" value="RNA_pol_sigma-70_dom"/>
</dbReference>
<evidence type="ECO:0000256" key="4">
    <source>
        <dbReference type="ARBA" id="ARBA00023125"/>
    </source>
</evidence>
<dbReference type="InterPro" id="IPR013325">
    <property type="entry name" value="RNA_pol_sigma_r2"/>
</dbReference>
<proteinExistence type="inferred from homology"/>
<dbReference type="InterPro" id="IPR013324">
    <property type="entry name" value="RNA_pol_sigma_r3/r4-like"/>
</dbReference>
<gene>
    <name evidence="7" type="ORF">B5E91_06485</name>
</gene>
<dbReference type="Gene3D" id="1.10.1740.10">
    <property type="match status" value="1"/>
</dbReference>
<dbReference type="PANTHER" id="PTHR43133">
    <property type="entry name" value="RNA POLYMERASE ECF-TYPE SIGMA FACTO"/>
    <property type="match status" value="1"/>
</dbReference>
<dbReference type="Pfam" id="PF08281">
    <property type="entry name" value="Sigma70_r4_2"/>
    <property type="match status" value="1"/>
</dbReference>
<comment type="caution">
    <text evidence="7">The sequence shown here is derived from an EMBL/GenBank/DDBJ whole genome shotgun (WGS) entry which is preliminary data.</text>
</comment>
<dbReference type="NCBIfam" id="TIGR02937">
    <property type="entry name" value="sigma70-ECF"/>
    <property type="match status" value="1"/>
</dbReference>
<dbReference type="Proteomes" id="UP000196258">
    <property type="component" value="Unassembled WGS sequence"/>
</dbReference>
<dbReference type="PANTHER" id="PTHR43133:SF8">
    <property type="entry name" value="RNA POLYMERASE SIGMA FACTOR HI_1459-RELATED"/>
    <property type="match status" value="1"/>
</dbReference>
<dbReference type="GO" id="GO:0016987">
    <property type="term" value="F:sigma factor activity"/>
    <property type="evidence" value="ECO:0007669"/>
    <property type="project" value="UniProtKB-KW"/>
</dbReference>
<keyword evidence="3" id="KW-0731">Sigma factor</keyword>
<keyword evidence="5" id="KW-0804">Transcription</keyword>
<dbReference type="SUPFAM" id="SSF88659">
    <property type="entry name" value="Sigma3 and sigma4 domains of RNA polymerase sigma factors"/>
    <property type="match status" value="1"/>
</dbReference>
<evidence type="ECO:0000256" key="5">
    <source>
        <dbReference type="ARBA" id="ARBA00023163"/>
    </source>
</evidence>
<dbReference type="AlphaFoldDB" id="A0A1Y4EFI6"/>
<protein>
    <recommendedName>
        <fullName evidence="6">RNA polymerase sigma factor 70 region 4 type 2 domain-containing protein</fullName>
    </recommendedName>
</protein>
<dbReference type="EMBL" id="NFLB01000006">
    <property type="protein sequence ID" value="OUQ05294.1"/>
    <property type="molecule type" value="Genomic_DNA"/>
</dbReference>
<keyword evidence="4" id="KW-0238">DNA-binding</keyword>
<reference evidence="8" key="1">
    <citation type="submission" date="2017-04" db="EMBL/GenBank/DDBJ databases">
        <title>Function of individual gut microbiota members based on whole genome sequencing of pure cultures obtained from chicken caecum.</title>
        <authorList>
            <person name="Medvecky M."/>
            <person name="Cejkova D."/>
            <person name="Polansky O."/>
            <person name="Karasova D."/>
            <person name="Kubasova T."/>
            <person name="Cizek A."/>
            <person name="Rychlik I."/>
        </authorList>
    </citation>
    <scope>NUCLEOTIDE SEQUENCE [LARGE SCALE GENOMIC DNA]</scope>
    <source>
        <strain evidence="8">An149</strain>
    </source>
</reference>